<gene>
    <name evidence="2" type="ORF">DEBURN_LOCUS9575</name>
</gene>
<reference evidence="2" key="1">
    <citation type="submission" date="2021-06" db="EMBL/GenBank/DDBJ databases">
        <authorList>
            <person name="Kallberg Y."/>
            <person name="Tangrot J."/>
            <person name="Rosling A."/>
        </authorList>
    </citation>
    <scope>NUCLEOTIDE SEQUENCE</scope>
    <source>
        <strain evidence="2">AZ414A</strain>
    </source>
</reference>
<dbReference type="OrthoDB" id="5340906at2759"/>
<comment type="caution">
    <text evidence="2">The sequence shown here is derived from an EMBL/GenBank/DDBJ whole genome shotgun (WGS) entry which is preliminary data.</text>
</comment>
<feature type="compositionally biased region" description="Acidic residues" evidence="1">
    <location>
        <begin position="193"/>
        <end position="207"/>
    </location>
</feature>
<protein>
    <submittedName>
        <fullName evidence="2">3322_t:CDS:1</fullName>
    </submittedName>
</protein>
<name>A0A9N9CHX9_9GLOM</name>
<evidence type="ECO:0000256" key="1">
    <source>
        <dbReference type="SAM" id="MobiDB-lite"/>
    </source>
</evidence>
<dbReference type="Proteomes" id="UP000789706">
    <property type="component" value="Unassembled WGS sequence"/>
</dbReference>
<evidence type="ECO:0000313" key="2">
    <source>
        <dbReference type="EMBL" id="CAG8602182.1"/>
    </source>
</evidence>
<accession>A0A9N9CHX9</accession>
<dbReference type="AlphaFoldDB" id="A0A9N9CHX9"/>
<sequence>MNIQQREIYFKKTDPSQWSLIGFLKWRAQFPDFSVASIEHSAWKKFLEDIAKNVKDSASQRAKELVLTFKCHCQAMSSHKAPGRMPRSIAGHIWMNDKKSKVVQEFWKEHETLETVMKETRLQIAISDFKYVVKKSEEATIHSDIIGKRRSRILENEIKEPSPEIYGSSESPAISELNETADEKDKDSFSVIDDNDDSEYTPSDFEDQNPPPPLMPSQLKDFHKYFTNMNEDHKWILTSGKCVEDTLFEHCKELPNESLLHSWIIDLDDQEAEELFTTEEWNEIRHEVQLPEVDETFVKSMMRFADVKTTRELRQVLATTSFLRKVDSYSRENHFDAEWADISTYYEDPNEPLKRLHLESWYDINVWSHIVDHGLSDIFGMEIVRKESSSEAVSVRKNRKRAHKRYKKVPRKKMGYKMDGIFRTYINNIEYGAIEVAKKYDQTKLLADGFKLSKGMHDIFVCLCRKVDNQETMIRKLHIPGILHLGLKSQILQMSSPKGYVAILKRDKLLEVLTSVWKVKKTITDTMKIVLTPQEAYEFYRELIGQKSPTDEIDIPWSLDSIV</sequence>
<dbReference type="EMBL" id="CAJVPK010001918">
    <property type="protein sequence ID" value="CAG8602182.1"/>
    <property type="molecule type" value="Genomic_DNA"/>
</dbReference>
<evidence type="ECO:0000313" key="3">
    <source>
        <dbReference type="Proteomes" id="UP000789706"/>
    </source>
</evidence>
<proteinExistence type="predicted"/>
<keyword evidence="3" id="KW-1185">Reference proteome</keyword>
<organism evidence="2 3">
    <name type="scientific">Diversispora eburnea</name>
    <dbReference type="NCBI Taxonomy" id="1213867"/>
    <lineage>
        <taxon>Eukaryota</taxon>
        <taxon>Fungi</taxon>
        <taxon>Fungi incertae sedis</taxon>
        <taxon>Mucoromycota</taxon>
        <taxon>Glomeromycotina</taxon>
        <taxon>Glomeromycetes</taxon>
        <taxon>Diversisporales</taxon>
        <taxon>Diversisporaceae</taxon>
        <taxon>Diversispora</taxon>
    </lineage>
</organism>
<feature type="region of interest" description="Disordered" evidence="1">
    <location>
        <begin position="179"/>
        <end position="212"/>
    </location>
</feature>